<dbReference type="EMBL" id="JBANRG010000084">
    <property type="protein sequence ID" value="KAK7437598.1"/>
    <property type="molecule type" value="Genomic_DNA"/>
</dbReference>
<dbReference type="InterPro" id="IPR016197">
    <property type="entry name" value="Chromo-like_dom_sf"/>
</dbReference>
<organism evidence="1 2">
    <name type="scientific">Marasmiellus scandens</name>
    <dbReference type="NCBI Taxonomy" id="2682957"/>
    <lineage>
        <taxon>Eukaryota</taxon>
        <taxon>Fungi</taxon>
        <taxon>Dikarya</taxon>
        <taxon>Basidiomycota</taxon>
        <taxon>Agaricomycotina</taxon>
        <taxon>Agaricomycetes</taxon>
        <taxon>Agaricomycetidae</taxon>
        <taxon>Agaricales</taxon>
        <taxon>Marasmiineae</taxon>
        <taxon>Omphalotaceae</taxon>
        <taxon>Marasmiellus</taxon>
    </lineage>
</organism>
<proteinExistence type="predicted"/>
<evidence type="ECO:0008006" key="3">
    <source>
        <dbReference type="Google" id="ProtNLM"/>
    </source>
</evidence>
<dbReference type="Proteomes" id="UP001498398">
    <property type="component" value="Unassembled WGS sequence"/>
</dbReference>
<evidence type="ECO:0000313" key="2">
    <source>
        <dbReference type="Proteomes" id="UP001498398"/>
    </source>
</evidence>
<dbReference type="SUPFAM" id="SSF54160">
    <property type="entry name" value="Chromo domain-like"/>
    <property type="match status" value="1"/>
</dbReference>
<accession>A0ABR1IRE1</accession>
<comment type="caution">
    <text evidence="1">The sequence shown here is derived from an EMBL/GenBank/DDBJ whole genome shotgun (WGS) entry which is preliminary data.</text>
</comment>
<protein>
    <recommendedName>
        <fullName evidence="3">DUF551 domain-containing protein</fullName>
    </recommendedName>
</protein>
<sequence length="87" mass="10103">MTDSMKKPEPYDFGAPPEAEEFVDSISNHTWKDGKVFFTVNWSLGDITNESYGTVKNLRALDDYFQLVGVSRWQDLPKTRQSRKTKR</sequence>
<keyword evidence="2" id="KW-1185">Reference proteome</keyword>
<evidence type="ECO:0000313" key="1">
    <source>
        <dbReference type="EMBL" id="KAK7437598.1"/>
    </source>
</evidence>
<gene>
    <name evidence="1" type="ORF">VKT23_018497</name>
</gene>
<reference evidence="1 2" key="1">
    <citation type="submission" date="2024-01" db="EMBL/GenBank/DDBJ databases">
        <title>A draft genome for the cacao thread blight pathogen Marasmiellus scandens.</title>
        <authorList>
            <person name="Baruah I.K."/>
            <person name="Leung J."/>
            <person name="Bukari Y."/>
            <person name="Amoako-Attah I."/>
            <person name="Meinhardt L.W."/>
            <person name="Bailey B.A."/>
            <person name="Cohen S.P."/>
        </authorList>
    </citation>
    <scope>NUCLEOTIDE SEQUENCE [LARGE SCALE GENOMIC DNA]</scope>
    <source>
        <strain evidence="1 2">GH-19</strain>
    </source>
</reference>
<name>A0ABR1IRE1_9AGAR</name>